<feature type="transmembrane region" description="Helical" evidence="6">
    <location>
        <begin position="770"/>
        <end position="795"/>
    </location>
</feature>
<feature type="transmembrane region" description="Helical" evidence="6">
    <location>
        <begin position="401"/>
        <end position="422"/>
    </location>
</feature>
<feature type="domain" description="ABC3 transporter permease C-terminal" evidence="7">
    <location>
        <begin position="267"/>
        <end position="381"/>
    </location>
</feature>
<keyword evidence="5 6" id="KW-0472">Membrane</keyword>
<feature type="domain" description="ABC3 transporter permease C-terminal" evidence="7">
    <location>
        <begin position="720"/>
        <end position="830"/>
    </location>
</feature>
<protein>
    <submittedName>
        <fullName evidence="8">FtsX-like permease family protein</fullName>
    </submittedName>
</protein>
<dbReference type="PANTHER" id="PTHR30287:SF1">
    <property type="entry name" value="INNER MEMBRANE PROTEIN"/>
    <property type="match status" value="1"/>
</dbReference>
<proteinExistence type="predicted"/>
<dbReference type="EMBL" id="JAOCQF010000004">
    <property type="protein sequence ID" value="MCT8331470.1"/>
    <property type="molecule type" value="Genomic_DNA"/>
</dbReference>
<reference evidence="9" key="1">
    <citation type="submission" date="2023-07" db="EMBL/GenBank/DDBJ databases">
        <title>Defluviimonas sediminis sp. nov., isolated from mangrove sediment.</title>
        <authorList>
            <person name="Liu L."/>
            <person name="Li J."/>
            <person name="Huang Y."/>
            <person name="Pan J."/>
            <person name="Li M."/>
        </authorList>
    </citation>
    <scope>NUCLEOTIDE SEQUENCE [LARGE SCALE GENOMIC DNA]</scope>
    <source>
        <strain evidence="9">FT324</strain>
    </source>
</reference>
<evidence type="ECO:0000256" key="5">
    <source>
        <dbReference type="ARBA" id="ARBA00023136"/>
    </source>
</evidence>
<evidence type="ECO:0000256" key="3">
    <source>
        <dbReference type="ARBA" id="ARBA00022692"/>
    </source>
</evidence>
<dbReference type="InterPro" id="IPR003838">
    <property type="entry name" value="ABC3_permease_C"/>
</dbReference>
<accession>A0ABT2NS01</accession>
<dbReference type="PANTHER" id="PTHR30287">
    <property type="entry name" value="MEMBRANE COMPONENT OF PREDICTED ABC SUPERFAMILY METABOLITE UPTAKE TRANSPORTER"/>
    <property type="match status" value="1"/>
</dbReference>
<evidence type="ECO:0000313" key="9">
    <source>
        <dbReference type="Proteomes" id="UP001205601"/>
    </source>
</evidence>
<evidence type="ECO:0000313" key="8">
    <source>
        <dbReference type="EMBL" id="MCT8331470.1"/>
    </source>
</evidence>
<evidence type="ECO:0000259" key="7">
    <source>
        <dbReference type="Pfam" id="PF02687"/>
    </source>
</evidence>
<keyword evidence="9" id="KW-1185">Reference proteome</keyword>
<dbReference type="Proteomes" id="UP001205601">
    <property type="component" value="Unassembled WGS sequence"/>
</dbReference>
<evidence type="ECO:0000256" key="1">
    <source>
        <dbReference type="ARBA" id="ARBA00004651"/>
    </source>
</evidence>
<dbReference type="Pfam" id="PF02687">
    <property type="entry name" value="FtsX"/>
    <property type="match status" value="2"/>
</dbReference>
<keyword evidence="4 6" id="KW-1133">Transmembrane helix</keyword>
<evidence type="ECO:0000256" key="6">
    <source>
        <dbReference type="SAM" id="Phobius"/>
    </source>
</evidence>
<comment type="caution">
    <text evidence="8">The sequence shown here is derived from an EMBL/GenBank/DDBJ whole genome shotgun (WGS) entry which is preliminary data.</text>
</comment>
<keyword evidence="3 6" id="KW-0812">Transmembrane</keyword>
<dbReference type="InterPro" id="IPR038766">
    <property type="entry name" value="Membrane_comp_ABC_pdt"/>
</dbReference>
<comment type="subcellular location">
    <subcellularLocation>
        <location evidence="1">Cell membrane</location>
        <topology evidence="1">Multi-pass membrane protein</topology>
    </subcellularLocation>
</comment>
<feature type="transmembrane region" description="Helical" evidence="6">
    <location>
        <begin position="263"/>
        <end position="287"/>
    </location>
</feature>
<feature type="transmembrane region" description="Helical" evidence="6">
    <location>
        <begin position="807"/>
        <end position="827"/>
    </location>
</feature>
<feature type="transmembrane region" description="Helical" evidence="6">
    <location>
        <begin position="361"/>
        <end position="380"/>
    </location>
</feature>
<sequence>MSLSVAVAIARRDLRGGIRGFAVFLACLVLGVAAIAAVGTVRSAIADALSREGAALLGGDAQMSFTYRMASAEERAFMAARAAEVSEIVDFRSMAVAGAGADAVRALTQVKAVDGAYPLLGTVLLEPSMDIQSALAPQDGVPGGVMEGVLADRLGLAVGDRFRLGLAEFRLSARIVRAPDGAMGGFLLGPQTIVLAASLEGSGLLEPGSLYDSRYRLLLSPGADLDALEREAEAAFRDKGMRWQDARRGAPGAERFVDRMGSFLVLVGLAGLAVGGVGIASAVRSYLEGKTRTIAALKAVGAEGRTILLVYLLQVGAVAVLGIVLGVGLGILLPVLAAPLAAGLLPIPVAVVPAVRPALEAAVYGFLTVALFTLWPLARVREVRAAALFRDLGTARRRWPGWRMGAILATLSAAFVLVATFLAAVPQLALGTLGGIAGALVLLAASAWVLRRIARAFSHRANGRPGLRLALAAIAGPREEASSVVLALGLGLSVLAAVGQIDANLRAAIDRDLPDVAPSFFFVDIQGDQIDDFRDRLAGFAGVHKVDSAPMLRGVVTRIDGQDARAVAGDHWVLRGDRGLTYADRPPADTRLVAGSWWPEGYAGPPQMSFAAEEAAELGLTLGDRVTVNVLGREIEATITSLREVDFSTAGIGFVMVLNPAALAGAPHSFISTVYADAPVEAEVLRTAAEAWPNITAIPVREVVGRVAGILDAIARATAIAAGVTLLTGAVVLIGAAAAGQRARTYEAAILKVLGATRWEILVSFALRSALMGAAAGLVAIGFGAAAGFAVMHFVMDGTFRFEPVSAIAIVAGGILATLAAGLAFALPSLRARPARVLRGAE</sequence>
<name>A0ABT2NS01_9RHOB</name>
<dbReference type="RefSeq" id="WP_261497379.1">
    <property type="nucleotide sequence ID" value="NZ_JAOCQF010000004.1"/>
</dbReference>
<feature type="transmembrane region" description="Helical" evidence="6">
    <location>
        <begin position="308"/>
        <end position="341"/>
    </location>
</feature>
<organism evidence="8 9">
    <name type="scientific">Albidovulum sediminis</name>
    <dbReference type="NCBI Taxonomy" id="3066345"/>
    <lineage>
        <taxon>Bacteria</taxon>
        <taxon>Pseudomonadati</taxon>
        <taxon>Pseudomonadota</taxon>
        <taxon>Alphaproteobacteria</taxon>
        <taxon>Rhodobacterales</taxon>
        <taxon>Paracoccaceae</taxon>
        <taxon>Albidovulum</taxon>
    </lineage>
</organism>
<evidence type="ECO:0000256" key="2">
    <source>
        <dbReference type="ARBA" id="ARBA00022475"/>
    </source>
</evidence>
<keyword evidence="2" id="KW-1003">Cell membrane</keyword>
<evidence type="ECO:0000256" key="4">
    <source>
        <dbReference type="ARBA" id="ARBA00022989"/>
    </source>
</evidence>
<gene>
    <name evidence="8" type="ORF">N5I32_18280</name>
</gene>
<feature type="transmembrane region" description="Helical" evidence="6">
    <location>
        <begin position="428"/>
        <end position="450"/>
    </location>
</feature>
<feature type="transmembrane region" description="Helical" evidence="6">
    <location>
        <begin position="21"/>
        <end position="41"/>
    </location>
</feature>